<evidence type="ECO:0000256" key="5">
    <source>
        <dbReference type="ARBA" id="ARBA00023136"/>
    </source>
</evidence>
<dbReference type="EMBL" id="CAJOBA010001053">
    <property type="protein sequence ID" value="CAF3573207.1"/>
    <property type="molecule type" value="Genomic_DNA"/>
</dbReference>
<organism evidence="11 12">
    <name type="scientific">Didymodactylos carnosus</name>
    <dbReference type="NCBI Taxonomy" id="1234261"/>
    <lineage>
        <taxon>Eukaryota</taxon>
        <taxon>Metazoa</taxon>
        <taxon>Spiralia</taxon>
        <taxon>Gnathifera</taxon>
        <taxon>Rotifera</taxon>
        <taxon>Eurotatoria</taxon>
        <taxon>Bdelloidea</taxon>
        <taxon>Philodinida</taxon>
        <taxon>Philodinidae</taxon>
        <taxon>Didymodactylos</taxon>
    </lineage>
</organism>
<feature type="transmembrane region" description="Helical" evidence="8">
    <location>
        <begin position="273"/>
        <end position="293"/>
    </location>
</feature>
<keyword evidence="2 8" id="KW-0812">Transmembrane</keyword>
<name>A0A8S2GX14_9BILA</name>
<evidence type="ECO:0000256" key="6">
    <source>
        <dbReference type="ARBA" id="ARBA00023170"/>
    </source>
</evidence>
<dbReference type="SUPFAM" id="SSF81321">
    <property type="entry name" value="Family A G protein-coupled receptor-like"/>
    <property type="match status" value="1"/>
</dbReference>
<comment type="subcellular location">
    <subcellularLocation>
        <location evidence="1">Membrane</location>
        <topology evidence="1">Multi-pass membrane protein</topology>
    </subcellularLocation>
</comment>
<feature type="transmembrane region" description="Helical" evidence="8">
    <location>
        <begin position="131"/>
        <end position="155"/>
    </location>
</feature>
<keyword evidence="7" id="KW-0807">Transducer</keyword>
<evidence type="ECO:0000256" key="2">
    <source>
        <dbReference type="ARBA" id="ARBA00022692"/>
    </source>
</evidence>
<dbReference type="PANTHER" id="PTHR24243">
    <property type="entry name" value="G-PROTEIN COUPLED RECEPTOR"/>
    <property type="match status" value="1"/>
</dbReference>
<dbReference type="PANTHER" id="PTHR24243:SF230">
    <property type="entry name" value="G-PROTEIN COUPLED RECEPTORS FAMILY 1 PROFILE DOMAIN-CONTAINING PROTEIN"/>
    <property type="match status" value="1"/>
</dbReference>
<feature type="transmembrane region" description="Helical" evidence="8">
    <location>
        <begin position="223"/>
        <end position="241"/>
    </location>
</feature>
<proteinExistence type="predicted"/>
<feature type="domain" description="G-protein coupled receptors family 1 profile" evidence="9">
    <location>
        <begin position="30"/>
        <end position="286"/>
    </location>
</feature>
<keyword evidence="3 8" id="KW-1133">Transmembrane helix</keyword>
<dbReference type="AlphaFoldDB" id="A0A8S2GX14"/>
<dbReference type="Proteomes" id="UP000682733">
    <property type="component" value="Unassembled WGS sequence"/>
</dbReference>
<dbReference type="Proteomes" id="UP000677228">
    <property type="component" value="Unassembled WGS sequence"/>
</dbReference>
<evidence type="ECO:0000256" key="3">
    <source>
        <dbReference type="ARBA" id="ARBA00022989"/>
    </source>
</evidence>
<keyword evidence="6" id="KW-0675">Receptor</keyword>
<sequence length="330" mass="38157">MSDLSSITTSVSLLLNQYLLIVILFIGTFGNAMNLFIFTRPIVRRNPFSIYLLCASISGLIVLYSGCLTRCLLAYNSDPTTRSVFICKIRYFLLSSSSIIFYWSIALAMLDRYFLSCRQQIRRNQSNLKNAYRSTILILILSLINVQSFYCYDIVDLQCTTRNQTCLFYNSIVQAFLYLFIPSLFIIIFGCLIIVNIKKVDRRIVPASNSISHNRHRRTDRQFTRMLLAQVLLLTIFRLPINIRRVQSFITASMSKTETQLTIEAFLDQLLTLLAYISVTLPFYVFVLSGTIFRQILISSIRQIFHLVSWSPSPPQQTQRQLINIRYTST</sequence>
<evidence type="ECO:0000256" key="8">
    <source>
        <dbReference type="SAM" id="Phobius"/>
    </source>
</evidence>
<feature type="transmembrane region" description="Helical" evidence="8">
    <location>
        <begin position="175"/>
        <end position="195"/>
    </location>
</feature>
<dbReference type="PROSITE" id="PS50262">
    <property type="entry name" value="G_PROTEIN_RECEP_F1_2"/>
    <property type="match status" value="1"/>
</dbReference>
<evidence type="ECO:0000256" key="4">
    <source>
        <dbReference type="ARBA" id="ARBA00023040"/>
    </source>
</evidence>
<accession>A0A8S2GX14</accession>
<feature type="transmembrane region" description="Helical" evidence="8">
    <location>
        <begin position="89"/>
        <end position="110"/>
    </location>
</feature>
<dbReference type="InterPro" id="IPR017452">
    <property type="entry name" value="GPCR_Rhodpsn_7TM"/>
</dbReference>
<evidence type="ECO:0000259" key="9">
    <source>
        <dbReference type="PROSITE" id="PS50262"/>
    </source>
</evidence>
<evidence type="ECO:0000313" key="12">
    <source>
        <dbReference type="Proteomes" id="UP000682733"/>
    </source>
</evidence>
<gene>
    <name evidence="10" type="ORF">OVA965_LOCUS4115</name>
    <name evidence="11" type="ORF">TMI583_LOCUS4113</name>
</gene>
<reference evidence="11" key="1">
    <citation type="submission" date="2021-02" db="EMBL/GenBank/DDBJ databases">
        <authorList>
            <person name="Nowell W R."/>
        </authorList>
    </citation>
    <scope>NUCLEOTIDE SEQUENCE</scope>
</reference>
<dbReference type="GO" id="GO:0005886">
    <property type="term" value="C:plasma membrane"/>
    <property type="evidence" value="ECO:0007669"/>
    <property type="project" value="TreeGrafter"/>
</dbReference>
<keyword evidence="5 8" id="KW-0472">Membrane</keyword>
<protein>
    <recommendedName>
        <fullName evidence="9">G-protein coupled receptors family 1 profile domain-containing protein</fullName>
    </recommendedName>
</protein>
<feature type="transmembrane region" description="Helical" evidence="8">
    <location>
        <begin position="18"/>
        <end position="38"/>
    </location>
</feature>
<dbReference type="EMBL" id="CAJNOK010001053">
    <property type="protein sequence ID" value="CAF0790673.1"/>
    <property type="molecule type" value="Genomic_DNA"/>
</dbReference>
<comment type="caution">
    <text evidence="11">The sequence shown here is derived from an EMBL/GenBank/DDBJ whole genome shotgun (WGS) entry which is preliminary data.</text>
</comment>
<evidence type="ECO:0000256" key="7">
    <source>
        <dbReference type="ARBA" id="ARBA00023224"/>
    </source>
</evidence>
<evidence type="ECO:0000313" key="10">
    <source>
        <dbReference type="EMBL" id="CAF0790673.1"/>
    </source>
</evidence>
<feature type="transmembrane region" description="Helical" evidence="8">
    <location>
        <begin position="50"/>
        <end position="77"/>
    </location>
</feature>
<dbReference type="GO" id="GO:0004930">
    <property type="term" value="F:G protein-coupled receptor activity"/>
    <property type="evidence" value="ECO:0007669"/>
    <property type="project" value="UniProtKB-KW"/>
</dbReference>
<dbReference type="Gene3D" id="1.20.1070.10">
    <property type="entry name" value="Rhodopsin 7-helix transmembrane proteins"/>
    <property type="match status" value="1"/>
</dbReference>
<keyword evidence="4" id="KW-0297">G-protein coupled receptor</keyword>
<evidence type="ECO:0000313" key="11">
    <source>
        <dbReference type="EMBL" id="CAF3573207.1"/>
    </source>
</evidence>
<evidence type="ECO:0000256" key="1">
    <source>
        <dbReference type="ARBA" id="ARBA00004141"/>
    </source>
</evidence>